<dbReference type="InterPro" id="IPR002549">
    <property type="entry name" value="AI-2E-like"/>
</dbReference>
<dbReference type="AlphaFoldDB" id="A0A5E4SWM2"/>
<evidence type="ECO:0000256" key="5">
    <source>
        <dbReference type="ARBA" id="ARBA00022692"/>
    </source>
</evidence>
<proteinExistence type="inferred from homology"/>
<protein>
    <submittedName>
        <fullName evidence="9">AI-2E family transporter</fullName>
    </submittedName>
</protein>
<feature type="transmembrane region" description="Helical" evidence="8">
    <location>
        <begin position="256"/>
        <end position="275"/>
    </location>
</feature>
<dbReference type="EMBL" id="CABPSE010000002">
    <property type="protein sequence ID" value="VVD80316.1"/>
    <property type="molecule type" value="Genomic_DNA"/>
</dbReference>
<keyword evidence="6 8" id="KW-1133">Transmembrane helix</keyword>
<evidence type="ECO:0000256" key="7">
    <source>
        <dbReference type="ARBA" id="ARBA00023136"/>
    </source>
</evidence>
<dbReference type="Proteomes" id="UP000383971">
    <property type="component" value="Unassembled WGS sequence"/>
</dbReference>
<dbReference type="PANTHER" id="PTHR21716:SF53">
    <property type="entry name" value="PERMEASE PERM-RELATED"/>
    <property type="match status" value="1"/>
</dbReference>
<dbReference type="PANTHER" id="PTHR21716">
    <property type="entry name" value="TRANSMEMBRANE PROTEIN"/>
    <property type="match status" value="1"/>
</dbReference>
<evidence type="ECO:0000313" key="9">
    <source>
        <dbReference type="EMBL" id="VVD80316.1"/>
    </source>
</evidence>
<comment type="subcellular location">
    <subcellularLocation>
        <location evidence="1">Cell membrane</location>
        <topology evidence="1">Multi-pass membrane protein</topology>
    </subcellularLocation>
</comment>
<evidence type="ECO:0000256" key="8">
    <source>
        <dbReference type="SAM" id="Phobius"/>
    </source>
</evidence>
<keyword evidence="7 8" id="KW-0472">Membrane</keyword>
<feature type="transmembrane region" description="Helical" evidence="8">
    <location>
        <begin position="131"/>
        <end position="156"/>
    </location>
</feature>
<sequence>MTTTPGSVAQTTTGVAAGLATLYFLRPVLIPFFLAILLRILISGIVSVVVRLLPRAPKWLILVATAAIVGFTAYSIFIITLQGISDLIQQSPDLPAQLDRLIRSAAVGFGRKFDLATVIGLIDLPKLEHSLAAWVGNAVSMAFLTLMFLVFMLLGAMTNTEPKILRITTSEARANSQRIVLNKIVHGVQAYLISQTAINLAIAVISALVFRIAELPNTAFWAVTVFFLAFMPVVGPFVASVVPALFAALHSDSITVPLGVFVLTLSIFQIAHNLVLPKLQAKSTNTDPLVGLFALGIWTLVWGVPGAILSTPLTVLVMVIAAQFESSRWLAILISHDGAPDAVLPPSPAEK</sequence>
<evidence type="ECO:0000256" key="2">
    <source>
        <dbReference type="ARBA" id="ARBA00009773"/>
    </source>
</evidence>
<keyword evidence="10" id="KW-1185">Reference proteome</keyword>
<evidence type="ECO:0000256" key="1">
    <source>
        <dbReference type="ARBA" id="ARBA00004651"/>
    </source>
</evidence>
<organism evidence="9 10">
    <name type="scientific">Pandoraea communis</name>
    <dbReference type="NCBI Taxonomy" id="2508297"/>
    <lineage>
        <taxon>Bacteria</taxon>
        <taxon>Pseudomonadati</taxon>
        <taxon>Pseudomonadota</taxon>
        <taxon>Betaproteobacteria</taxon>
        <taxon>Burkholderiales</taxon>
        <taxon>Burkholderiaceae</taxon>
        <taxon>Pandoraea</taxon>
    </lineage>
</organism>
<evidence type="ECO:0000256" key="4">
    <source>
        <dbReference type="ARBA" id="ARBA00022475"/>
    </source>
</evidence>
<feature type="transmembrane region" description="Helical" evidence="8">
    <location>
        <begin position="28"/>
        <end position="53"/>
    </location>
</feature>
<accession>A0A5E4SWM2</accession>
<feature type="transmembrane region" description="Helical" evidence="8">
    <location>
        <begin position="60"/>
        <end position="84"/>
    </location>
</feature>
<evidence type="ECO:0000256" key="3">
    <source>
        <dbReference type="ARBA" id="ARBA00022448"/>
    </source>
</evidence>
<dbReference type="Pfam" id="PF01594">
    <property type="entry name" value="AI-2E_transport"/>
    <property type="match status" value="1"/>
</dbReference>
<reference evidence="9 10" key="1">
    <citation type="submission" date="2019-08" db="EMBL/GenBank/DDBJ databases">
        <authorList>
            <person name="Peeters C."/>
        </authorList>
    </citation>
    <scope>NUCLEOTIDE SEQUENCE [LARGE SCALE GENOMIC DNA]</scope>
    <source>
        <strain evidence="9 10">LMG 31111</strain>
    </source>
</reference>
<name>A0A5E4SWM2_9BURK</name>
<keyword evidence="4" id="KW-1003">Cell membrane</keyword>
<feature type="transmembrane region" description="Helical" evidence="8">
    <location>
        <begin position="295"/>
        <end position="322"/>
    </location>
</feature>
<dbReference type="GO" id="GO:0005886">
    <property type="term" value="C:plasma membrane"/>
    <property type="evidence" value="ECO:0007669"/>
    <property type="project" value="UniProtKB-SubCell"/>
</dbReference>
<comment type="similarity">
    <text evidence="2">Belongs to the autoinducer-2 exporter (AI-2E) (TC 2.A.86) family.</text>
</comment>
<keyword evidence="3" id="KW-0813">Transport</keyword>
<feature type="transmembrane region" description="Helical" evidence="8">
    <location>
        <begin position="219"/>
        <end position="249"/>
    </location>
</feature>
<evidence type="ECO:0000256" key="6">
    <source>
        <dbReference type="ARBA" id="ARBA00022989"/>
    </source>
</evidence>
<gene>
    <name evidence="9" type="ORF">PCO31111_01082</name>
</gene>
<keyword evidence="5 8" id="KW-0812">Transmembrane</keyword>
<evidence type="ECO:0000313" key="10">
    <source>
        <dbReference type="Proteomes" id="UP000383971"/>
    </source>
</evidence>
<feature type="transmembrane region" description="Helical" evidence="8">
    <location>
        <begin position="190"/>
        <end position="213"/>
    </location>
</feature>